<gene>
    <name evidence="1" type="ORF">SCAL_000357</name>
</gene>
<evidence type="ECO:0000313" key="2">
    <source>
        <dbReference type="Proteomes" id="UP000186940"/>
    </source>
</evidence>
<reference evidence="1" key="1">
    <citation type="submission" date="2016-05" db="EMBL/GenBank/DDBJ databases">
        <title>Microbial consortia oxidize butane by reversing methanogenesis.</title>
        <authorList>
            <person name="Laso-Perez R."/>
            <person name="Richter M."/>
            <person name="Wegener G."/>
            <person name="Musat F."/>
        </authorList>
    </citation>
    <scope>NUCLEOTIDE SEQUENCE [LARGE SCALE GENOMIC DNA]</scope>
    <source>
        <strain evidence="1">BOX2</strain>
    </source>
</reference>
<sequence length="196" mass="22665">MVLKVDFEEIAMGKGVYPTLAVGVRIESPEPFQVVELLSCVCTIETAFNEESMIFLGYAPIRDYPQIAEHALVAFDIELDGRKLATIEELRDGGDLWLRLGGVMKYAVLYEPTEFGYDKTKVVRDTFVVRQFGQARIRVEKEEWENYLSFLALKRTVLLDTDTITKLDKVRPMINPEYEDRDIINELLEMYLKKKI</sequence>
<keyword evidence="2" id="KW-1185">Reference proteome</keyword>
<protein>
    <submittedName>
        <fullName evidence="1">Uncharacterized protein</fullName>
    </submittedName>
</protein>
<dbReference type="Proteomes" id="UP000186940">
    <property type="component" value="Unassembled WGS sequence"/>
</dbReference>
<dbReference type="STRING" id="1838285.SCAL_000357"/>
<evidence type="ECO:0000313" key="1">
    <source>
        <dbReference type="EMBL" id="OFV68681.1"/>
    </source>
</evidence>
<accession>A0A1F2PDC3</accession>
<organism evidence="1 2">
    <name type="scientific">Candidatus Syntropharchaeum caldarium</name>
    <dbReference type="NCBI Taxonomy" id="1838285"/>
    <lineage>
        <taxon>Archaea</taxon>
        <taxon>Methanobacteriati</taxon>
        <taxon>Methanobacteriota</taxon>
        <taxon>Stenosarchaea group</taxon>
        <taxon>Methanomicrobia</taxon>
        <taxon>Methanosarcinales</taxon>
        <taxon>ANME-2 cluster</taxon>
        <taxon>Candidatus Syntropharchaeum</taxon>
    </lineage>
</organism>
<proteinExistence type="predicted"/>
<dbReference type="AlphaFoldDB" id="A0A1F2PDC3"/>
<comment type="caution">
    <text evidence="1">The sequence shown here is derived from an EMBL/GenBank/DDBJ whole genome shotgun (WGS) entry which is preliminary data.</text>
</comment>
<name>A0A1F2PDC3_9EURY</name>
<dbReference type="EMBL" id="LYOS01000001">
    <property type="protein sequence ID" value="OFV68681.1"/>
    <property type="molecule type" value="Genomic_DNA"/>
</dbReference>